<dbReference type="SMART" id="SM00244">
    <property type="entry name" value="PHB"/>
    <property type="match status" value="1"/>
</dbReference>
<dbReference type="InterPro" id="IPR036013">
    <property type="entry name" value="Band_7/SPFH_dom_sf"/>
</dbReference>
<sequence>MSFLGWIILVVICVAVFIALAAWWYDRATNEVALLRTGIGGRRVVIDGGVIAIPYFHEISRINMQTLRLDVSRHGEASLITQDRLRVDVGAEFYVSVSPNADAITRAAQTLGKRTFQRDELRNLIDGMMVDALRSVAARMTMDELHENRAQFVADVRDGLKDTLARYGLQLDSVSLTGLDQTPFSALDENNAFNAVGMRKLAEVIAKSKKERAEIHADSEVSVRRAAMEASRKSLEIDLEERRAQIAQQQEIETLAAAQISEIARQKAESERASSEAKIQMETFIQKAEVERERDILIAEQESKIAVSAKSTEESKAQASADLARAEAVKAHETIGTTRAIAEANRRAELAKLSAQSEAANTALRASIAAENEKSTAKDKAAAIRELAAAEKAAQIAQSEANRAHIEAENARSDNMIAMELEKSRLNAMPKIITEMVKPAEKIKSINVNHISGMGHGVSSGGKSDPVGLAMDSIMDMAVQLPLLKKIGDQMGVSFDEVADFSKKPKD</sequence>
<dbReference type="InterPro" id="IPR031905">
    <property type="entry name" value="Flotillin_C"/>
</dbReference>
<dbReference type="Proteomes" id="UP000028680">
    <property type="component" value="Chromosome"/>
</dbReference>
<gene>
    <name evidence="9" type="ORF">RCA23_c08260</name>
</gene>
<dbReference type="InterPro" id="IPR001107">
    <property type="entry name" value="Band_7"/>
</dbReference>
<keyword evidence="5 7" id="KW-0472">Membrane</keyword>
<evidence type="ECO:0000256" key="7">
    <source>
        <dbReference type="SAM" id="Phobius"/>
    </source>
</evidence>
<dbReference type="PANTHER" id="PTHR13806">
    <property type="entry name" value="FLOTILLIN-RELATED"/>
    <property type="match status" value="1"/>
</dbReference>
<dbReference type="Gene3D" id="3.30.479.30">
    <property type="entry name" value="Band 7 domain"/>
    <property type="match status" value="1"/>
</dbReference>
<reference evidence="9 10" key="1">
    <citation type="journal article" date="2014" name="ISME J.">
        <title>Adaptation of an abundant Roseobacter RCA organism to pelagic systems revealed by genomic and transcriptomic analyses.</title>
        <authorList>
            <person name="Voget S."/>
            <person name="Wemheuer B."/>
            <person name="Brinkhoff T."/>
            <person name="Vollmers J."/>
            <person name="Dietrich S."/>
            <person name="Giebel H.A."/>
            <person name="Beardsley C."/>
            <person name="Sardemann C."/>
            <person name="Bakenhus I."/>
            <person name="Billerbeck S."/>
            <person name="Daniel R."/>
            <person name="Simon M."/>
        </authorList>
    </citation>
    <scope>NUCLEOTIDE SEQUENCE [LARGE SCALE GENOMIC DNA]</scope>
    <source>
        <strain evidence="9 10">RCA23</strain>
    </source>
</reference>
<evidence type="ECO:0000259" key="8">
    <source>
        <dbReference type="SMART" id="SM00244"/>
    </source>
</evidence>
<feature type="coiled-coil region" evidence="6">
    <location>
        <begin position="225"/>
        <end position="252"/>
    </location>
</feature>
<proteinExistence type="inferred from homology"/>
<dbReference type="EMBL" id="CP003984">
    <property type="protein sequence ID" value="AII86382.1"/>
    <property type="molecule type" value="Genomic_DNA"/>
</dbReference>
<dbReference type="KEGG" id="ptp:RCA23_c08260"/>
<evidence type="ECO:0000313" key="10">
    <source>
        <dbReference type="Proteomes" id="UP000028680"/>
    </source>
</evidence>
<keyword evidence="7" id="KW-1133">Transmembrane helix</keyword>
<keyword evidence="7" id="KW-0812">Transmembrane</keyword>
<organism evidence="9 10">
    <name type="scientific">Planktomarina temperata RCA23</name>
    <dbReference type="NCBI Taxonomy" id="666509"/>
    <lineage>
        <taxon>Bacteria</taxon>
        <taxon>Pseudomonadati</taxon>
        <taxon>Pseudomonadota</taxon>
        <taxon>Alphaproteobacteria</taxon>
        <taxon>Rhodobacterales</taxon>
        <taxon>Paracoccaceae</taxon>
        <taxon>Planktomarina</taxon>
    </lineage>
</organism>
<dbReference type="InterPro" id="IPR027705">
    <property type="entry name" value="Flotillin_fam"/>
</dbReference>
<evidence type="ECO:0000256" key="2">
    <source>
        <dbReference type="ARBA" id="ARBA00004236"/>
    </source>
</evidence>
<dbReference type="GO" id="GO:0005886">
    <property type="term" value="C:plasma membrane"/>
    <property type="evidence" value="ECO:0007669"/>
    <property type="project" value="UniProtKB-SubCell"/>
</dbReference>
<feature type="coiled-coil region" evidence="6">
    <location>
        <begin position="380"/>
        <end position="414"/>
    </location>
</feature>
<evidence type="ECO:0000256" key="4">
    <source>
        <dbReference type="ARBA" id="ARBA00022475"/>
    </source>
</evidence>
<dbReference type="RefSeq" id="WP_044049233.1">
    <property type="nucleotide sequence ID" value="NZ_CP003984.1"/>
</dbReference>
<keyword evidence="4" id="KW-1003">Cell membrane</keyword>
<keyword evidence="10" id="KW-1185">Reference proteome</keyword>
<dbReference type="PANTHER" id="PTHR13806:SF31">
    <property type="entry name" value="FLOTILLIN-LIKE PROTEIN 1-RELATED"/>
    <property type="match status" value="1"/>
</dbReference>
<dbReference type="SUPFAM" id="SSF117892">
    <property type="entry name" value="Band 7/SPFH domain"/>
    <property type="match status" value="1"/>
</dbReference>
<evidence type="ECO:0000256" key="1">
    <source>
        <dbReference type="ARBA" id="ARBA00004167"/>
    </source>
</evidence>
<dbReference type="Pfam" id="PF01145">
    <property type="entry name" value="Band_7"/>
    <property type="match status" value="1"/>
</dbReference>
<keyword evidence="6" id="KW-0175">Coiled coil</keyword>
<feature type="transmembrane region" description="Helical" evidence="7">
    <location>
        <begin position="6"/>
        <end position="25"/>
    </location>
</feature>
<protein>
    <recommendedName>
        <fullName evidence="8">Band 7 domain-containing protein</fullName>
    </recommendedName>
</protein>
<evidence type="ECO:0000256" key="6">
    <source>
        <dbReference type="SAM" id="Coils"/>
    </source>
</evidence>
<dbReference type="AlphaFoldDB" id="A0AAN0VHV5"/>
<comment type="similarity">
    <text evidence="3">Belongs to the band 7/mec-2 family. Flotillin subfamily.</text>
</comment>
<evidence type="ECO:0000256" key="3">
    <source>
        <dbReference type="ARBA" id="ARBA00007161"/>
    </source>
</evidence>
<feature type="domain" description="Band 7" evidence="8">
    <location>
        <begin position="22"/>
        <end position="191"/>
    </location>
</feature>
<dbReference type="Pfam" id="PF15975">
    <property type="entry name" value="Flot"/>
    <property type="match status" value="1"/>
</dbReference>
<evidence type="ECO:0000313" key="9">
    <source>
        <dbReference type="EMBL" id="AII86382.1"/>
    </source>
</evidence>
<comment type="subcellular location">
    <subcellularLocation>
        <location evidence="2">Cell membrane</location>
    </subcellularLocation>
    <subcellularLocation>
        <location evidence="1">Membrane</location>
        <topology evidence="1">Single-pass membrane protein</topology>
    </subcellularLocation>
</comment>
<name>A0AAN0VHV5_9RHOB</name>
<dbReference type="CDD" id="cd03399">
    <property type="entry name" value="SPFH_flotillin"/>
    <property type="match status" value="1"/>
</dbReference>
<evidence type="ECO:0000256" key="5">
    <source>
        <dbReference type="ARBA" id="ARBA00023136"/>
    </source>
</evidence>
<accession>A0AAN0VHV5</accession>